<gene>
    <name evidence="4" type="primary">ltrA</name>
    <name evidence="4" type="ORF">EUB48_16265</name>
</gene>
<evidence type="ECO:0000256" key="1">
    <source>
        <dbReference type="ARBA" id="ARBA00034120"/>
    </source>
</evidence>
<dbReference type="NCBIfam" id="TIGR04416">
    <property type="entry name" value="group_II_RT_mat"/>
    <property type="match status" value="1"/>
</dbReference>
<evidence type="ECO:0000313" key="4">
    <source>
        <dbReference type="EMBL" id="QDL38669.1"/>
    </source>
</evidence>
<dbReference type="OrthoDB" id="8538592at2"/>
<proteinExistence type="inferred from homology"/>
<dbReference type="InterPro" id="IPR051083">
    <property type="entry name" value="GrpII_Intron_Splice-Mob/Def"/>
</dbReference>
<dbReference type="PANTHER" id="PTHR34047">
    <property type="entry name" value="NUCLEAR INTRON MATURASE 1, MITOCHONDRIAL-RELATED"/>
    <property type="match status" value="1"/>
</dbReference>
<dbReference type="CDD" id="cd01651">
    <property type="entry name" value="RT_G2_intron"/>
    <property type="match status" value="1"/>
</dbReference>
<evidence type="ECO:0000313" key="5">
    <source>
        <dbReference type="Proteomes" id="UP000316798"/>
    </source>
</evidence>
<dbReference type="Proteomes" id="UP000316798">
    <property type="component" value="Chromosome"/>
</dbReference>
<dbReference type="KEGG" id="rhf:EUB48_16265"/>
<name>A0A515DE56_9BURK</name>
<dbReference type="Pfam" id="PF00078">
    <property type="entry name" value="RVT_1"/>
    <property type="match status" value="1"/>
</dbReference>
<dbReference type="InterPro" id="IPR043502">
    <property type="entry name" value="DNA/RNA_pol_sf"/>
</dbReference>
<dbReference type="PROSITE" id="PS50878">
    <property type="entry name" value="RT_POL"/>
    <property type="match status" value="1"/>
</dbReference>
<feature type="region of interest" description="Disordered" evidence="2">
    <location>
        <begin position="31"/>
        <end position="53"/>
    </location>
</feature>
<feature type="compositionally biased region" description="Polar residues" evidence="2">
    <location>
        <begin position="39"/>
        <end position="53"/>
    </location>
</feature>
<dbReference type="InterPro" id="IPR000477">
    <property type="entry name" value="RT_dom"/>
</dbReference>
<protein>
    <submittedName>
        <fullName evidence="4">Group II intron reverse transcriptase/maturase</fullName>
        <ecNumber evidence="4">2.7.7.49</ecNumber>
    </submittedName>
</protein>
<reference evidence="4 5" key="1">
    <citation type="submission" date="2019-01" db="EMBL/GenBank/DDBJ databases">
        <title>Genomic insights into a novel species Rhodoferax sp.</title>
        <authorList>
            <person name="Jin L."/>
        </authorList>
    </citation>
    <scope>NUCLEOTIDE SEQUENCE [LARGE SCALE GENOMIC DNA]</scope>
    <source>
        <strain evidence="4 5">CHu59-6-5</strain>
    </source>
</reference>
<feature type="domain" description="Reverse transcriptase" evidence="3">
    <location>
        <begin position="123"/>
        <end position="373"/>
    </location>
</feature>
<dbReference type="EMBL" id="CP035503">
    <property type="protein sequence ID" value="QDL38669.1"/>
    <property type="molecule type" value="Genomic_DNA"/>
</dbReference>
<dbReference type="InterPro" id="IPR030931">
    <property type="entry name" value="Group_II_RT_mat"/>
</dbReference>
<evidence type="ECO:0000259" key="3">
    <source>
        <dbReference type="PROSITE" id="PS50878"/>
    </source>
</evidence>
<sequence>MSHDPGKSDCCVVPTRLPNKAAPATGAAAEVVEGRRQAKGNSLQANTSRTPSRSYDVHSALEGIRQVAKGDRQSRFATLMHHVYALERLEAAYFALKRDAAAGVDGQTWQHYGQDLQANLQDLSGRLARGGYRAKPVRRVHIPKTDGTTRPLGVPALEDKIVQRAAVEVLGAIFEQDFLGFSYGFRPGKSAHNALDALAVGLTVRKVNWVLDADISRFFDTIEHGWLIKFIEHRVADQRIVRLIQKWLNAGVLEDGRRVQSEVGTVQGGSISPLLANIYLHYVFDLWVRQWRGRHARGEVIVVRYADDWVAGFQFRDDAERLQRAVAERLAGFGLALHPDKTRLIEFGRFARDNRQRRGQAKPQTFDFLGFTHCCATTRSGKFMVLRLTHAKRLRTKLQAVKLELRRRMHRPIAEQGKYLQAVVAGHGRYYGVPNNGARLSVFRFQVGRLWHRTLCRRSQTHHLPWRRMLRLIAHWLPPARICHPYPNQRLIVITQGRSRMR</sequence>
<evidence type="ECO:0000256" key="2">
    <source>
        <dbReference type="SAM" id="MobiDB-lite"/>
    </source>
</evidence>
<dbReference type="AlphaFoldDB" id="A0A515DE56"/>
<organism evidence="4 5">
    <name type="scientific">Rhodoferax sediminis</name>
    <dbReference type="NCBI Taxonomy" id="2509614"/>
    <lineage>
        <taxon>Bacteria</taxon>
        <taxon>Pseudomonadati</taxon>
        <taxon>Pseudomonadota</taxon>
        <taxon>Betaproteobacteria</taxon>
        <taxon>Burkholderiales</taxon>
        <taxon>Comamonadaceae</taxon>
        <taxon>Rhodoferax</taxon>
    </lineage>
</organism>
<accession>A0A515DE56</accession>
<comment type="similarity">
    <text evidence="1">Belongs to the bacterial reverse transcriptase family.</text>
</comment>
<keyword evidence="4" id="KW-0808">Transferase</keyword>
<dbReference type="SUPFAM" id="SSF56672">
    <property type="entry name" value="DNA/RNA polymerases"/>
    <property type="match status" value="1"/>
</dbReference>
<dbReference type="PANTHER" id="PTHR34047:SF8">
    <property type="entry name" value="PROTEIN YKFC"/>
    <property type="match status" value="1"/>
</dbReference>
<keyword evidence="5" id="KW-1185">Reference proteome</keyword>
<keyword evidence="4" id="KW-0695">RNA-directed DNA polymerase</keyword>
<dbReference type="RefSeq" id="WP_142820106.1">
    <property type="nucleotide sequence ID" value="NZ_CP035503.1"/>
</dbReference>
<keyword evidence="4" id="KW-0548">Nucleotidyltransferase</keyword>
<dbReference type="EC" id="2.7.7.49" evidence="4"/>
<dbReference type="GO" id="GO:0003964">
    <property type="term" value="F:RNA-directed DNA polymerase activity"/>
    <property type="evidence" value="ECO:0007669"/>
    <property type="project" value="UniProtKB-KW"/>
</dbReference>